<feature type="compositionally biased region" description="Polar residues" evidence="1">
    <location>
        <begin position="55"/>
        <end position="67"/>
    </location>
</feature>
<evidence type="ECO:0000256" key="1">
    <source>
        <dbReference type="SAM" id="MobiDB-lite"/>
    </source>
</evidence>
<sequence>MGVNRVGDPIEFDHGILGTLQNDVNLRVVAVIVLTGLAADFGQVDSTRKFVAVAQSTPGNPTRTWNRGQAGQIDDGGGGGHASDIPFQSQAPDHTSTQRGGCHAGTFGGAGVSIKVAGSSLYRSQRIRHAHSPGNAKHPELWLPLPSHQSLATARKSPRTLIRSRPYVDTVSDSQFTIPRLVADGSGKCEGPRDKGVDNGCHRLVMSGEESATS</sequence>
<feature type="compositionally biased region" description="Polar residues" evidence="1">
    <location>
        <begin position="86"/>
        <end position="99"/>
    </location>
</feature>
<evidence type="ECO:0000313" key="3">
    <source>
        <dbReference type="Proteomes" id="UP000318538"/>
    </source>
</evidence>
<reference evidence="2 3" key="1">
    <citation type="submission" date="2019-02" db="EMBL/GenBank/DDBJ databases">
        <title>Deep-cultivation of Planctomycetes and their phenomic and genomic characterization uncovers novel biology.</title>
        <authorList>
            <person name="Wiegand S."/>
            <person name="Jogler M."/>
            <person name="Boedeker C."/>
            <person name="Pinto D."/>
            <person name="Vollmers J."/>
            <person name="Rivas-Marin E."/>
            <person name="Kohn T."/>
            <person name="Peeters S.H."/>
            <person name="Heuer A."/>
            <person name="Rast P."/>
            <person name="Oberbeckmann S."/>
            <person name="Bunk B."/>
            <person name="Jeske O."/>
            <person name="Meyerdierks A."/>
            <person name="Storesund J.E."/>
            <person name="Kallscheuer N."/>
            <person name="Luecker S."/>
            <person name="Lage O.M."/>
            <person name="Pohl T."/>
            <person name="Merkel B.J."/>
            <person name="Hornburger P."/>
            <person name="Mueller R.-W."/>
            <person name="Bruemmer F."/>
            <person name="Labrenz M."/>
            <person name="Spormann A.M."/>
            <person name="Op den Camp H."/>
            <person name="Overmann J."/>
            <person name="Amann R."/>
            <person name="Jetten M.S.M."/>
            <person name="Mascher T."/>
            <person name="Medema M.H."/>
            <person name="Devos D.P."/>
            <person name="Kaster A.-K."/>
            <person name="Ovreas L."/>
            <person name="Rohde M."/>
            <person name="Galperin M.Y."/>
            <person name="Jogler C."/>
        </authorList>
    </citation>
    <scope>NUCLEOTIDE SEQUENCE [LARGE SCALE GENOMIC DNA]</scope>
    <source>
        <strain evidence="2 3">K22_7</strain>
    </source>
</reference>
<protein>
    <submittedName>
        <fullName evidence="2">Uncharacterized protein</fullName>
    </submittedName>
</protein>
<feature type="region of interest" description="Disordered" evidence="1">
    <location>
        <begin position="55"/>
        <end position="104"/>
    </location>
</feature>
<dbReference type="KEGG" id="rlc:K227x_06960"/>
<gene>
    <name evidence="2" type="ORF">K227x_06960</name>
</gene>
<organism evidence="2 3">
    <name type="scientific">Rubripirellula lacrimiformis</name>
    <dbReference type="NCBI Taxonomy" id="1930273"/>
    <lineage>
        <taxon>Bacteria</taxon>
        <taxon>Pseudomonadati</taxon>
        <taxon>Planctomycetota</taxon>
        <taxon>Planctomycetia</taxon>
        <taxon>Pirellulales</taxon>
        <taxon>Pirellulaceae</taxon>
        <taxon>Rubripirellula</taxon>
    </lineage>
</organism>
<dbReference type="EMBL" id="CP036525">
    <property type="protein sequence ID" value="QDT02320.1"/>
    <property type="molecule type" value="Genomic_DNA"/>
</dbReference>
<accession>A0A517N598</accession>
<proteinExistence type="predicted"/>
<evidence type="ECO:0000313" key="2">
    <source>
        <dbReference type="EMBL" id="QDT02320.1"/>
    </source>
</evidence>
<dbReference type="AlphaFoldDB" id="A0A517N598"/>
<keyword evidence="3" id="KW-1185">Reference proteome</keyword>
<name>A0A517N598_9BACT</name>
<dbReference type="Proteomes" id="UP000318538">
    <property type="component" value="Chromosome"/>
</dbReference>